<dbReference type="SUPFAM" id="SSF51206">
    <property type="entry name" value="cAMP-binding domain-like"/>
    <property type="match status" value="1"/>
</dbReference>
<dbReference type="GO" id="GO:0003700">
    <property type="term" value="F:DNA-binding transcription factor activity"/>
    <property type="evidence" value="ECO:0007669"/>
    <property type="project" value="TreeGrafter"/>
</dbReference>
<dbReference type="PROSITE" id="PS51063">
    <property type="entry name" value="HTH_CRP_2"/>
    <property type="match status" value="1"/>
</dbReference>
<evidence type="ECO:0000313" key="5">
    <source>
        <dbReference type="EMBL" id="MYN10779.1"/>
    </source>
</evidence>
<sequence>MSAIPTPPSPLPAELTGPLAALGMQRTHKRRHEFLFHMGDPVYDRFYAIDSGYWKCGTVSLDGEQDVIAFHGKGGYLGLDELHAERRSYSAVALSNSTVLEFPIGRVLQAAEQDEALRQQLQTLLLQEIGRQHRIAQIQRSTRARQKIAAFLLELASMESAGGPPVPYFRLPMSRTDIAAFLGLGDTTVSREFQHLTQSGGISVQGRWLSVLDASQLQREAGQ</sequence>
<accession>A0A7X4KNX5</accession>
<evidence type="ECO:0000256" key="3">
    <source>
        <dbReference type="ARBA" id="ARBA00023163"/>
    </source>
</evidence>
<comment type="caution">
    <text evidence="5">The sequence shown here is derived from an EMBL/GenBank/DDBJ whole genome shotgun (WGS) entry which is preliminary data.</text>
</comment>
<dbReference type="Pfam" id="PF00027">
    <property type="entry name" value="cNMP_binding"/>
    <property type="match status" value="1"/>
</dbReference>
<dbReference type="PANTHER" id="PTHR24567">
    <property type="entry name" value="CRP FAMILY TRANSCRIPTIONAL REGULATORY PROTEIN"/>
    <property type="match status" value="1"/>
</dbReference>
<gene>
    <name evidence="5" type="ORF">GTP77_26010</name>
</gene>
<dbReference type="Gene3D" id="2.60.120.10">
    <property type="entry name" value="Jelly Rolls"/>
    <property type="match status" value="1"/>
</dbReference>
<dbReference type="PANTHER" id="PTHR24567:SF75">
    <property type="entry name" value="FUMARATE AND NITRATE REDUCTION REGULATORY PROTEIN"/>
    <property type="match status" value="1"/>
</dbReference>
<evidence type="ECO:0000259" key="4">
    <source>
        <dbReference type="PROSITE" id="PS51063"/>
    </source>
</evidence>
<keyword evidence="3" id="KW-0804">Transcription</keyword>
<evidence type="ECO:0000256" key="2">
    <source>
        <dbReference type="ARBA" id="ARBA00023125"/>
    </source>
</evidence>
<evidence type="ECO:0000256" key="1">
    <source>
        <dbReference type="ARBA" id="ARBA00023015"/>
    </source>
</evidence>
<dbReference type="AlphaFoldDB" id="A0A7X4KNX5"/>
<dbReference type="InterPro" id="IPR000595">
    <property type="entry name" value="cNMP-bd_dom"/>
</dbReference>
<dbReference type="InterPro" id="IPR014710">
    <property type="entry name" value="RmlC-like_jellyroll"/>
</dbReference>
<dbReference type="CDD" id="cd00038">
    <property type="entry name" value="CAP_ED"/>
    <property type="match status" value="1"/>
</dbReference>
<dbReference type="InterPro" id="IPR036388">
    <property type="entry name" value="WH-like_DNA-bd_sf"/>
</dbReference>
<keyword evidence="1" id="KW-0805">Transcription regulation</keyword>
<evidence type="ECO:0000313" key="6">
    <source>
        <dbReference type="Proteomes" id="UP000450676"/>
    </source>
</evidence>
<dbReference type="Proteomes" id="UP000450676">
    <property type="component" value="Unassembled WGS sequence"/>
</dbReference>
<organism evidence="5 6">
    <name type="scientific">Pseudoduganella aquatica</name>
    <dbReference type="NCBI Taxonomy" id="2660641"/>
    <lineage>
        <taxon>Bacteria</taxon>
        <taxon>Pseudomonadati</taxon>
        <taxon>Pseudomonadota</taxon>
        <taxon>Betaproteobacteria</taxon>
        <taxon>Burkholderiales</taxon>
        <taxon>Oxalobacteraceae</taxon>
        <taxon>Telluria group</taxon>
        <taxon>Pseudoduganella</taxon>
    </lineage>
</organism>
<proteinExistence type="predicted"/>
<dbReference type="InterPro" id="IPR036390">
    <property type="entry name" value="WH_DNA-bd_sf"/>
</dbReference>
<keyword evidence="6" id="KW-1185">Reference proteome</keyword>
<dbReference type="SUPFAM" id="SSF46785">
    <property type="entry name" value="Winged helix' DNA-binding domain"/>
    <property type="match status" value="1"/>
</dbReference>
<keyword evidence="2" id="KW-0238">DNA-binding</keyword>
<dbReference type="GO" id="GO:0003677">
    <property type="term" value="F:DNA binding"/>
    <property type="evidence" value="ECO:0007669"/>
    <property type="project" value="UniProtKB-KW"/>
</dbReference>
<dbReference type="InterPro" id="IPR012318">
    <property type="entry name" value="HTH_CRP"/>
</dbReference>
<name>A0A7X4KNX5_9BURK</name>
<dbReference type="RefSeq" id="WP_161075062.1">
    <property type="nucleotide sequence ID" value="NZ_CP086370.1"/>
</dbReference>
<feature type="domain" description="HTH crp-type" evidence="4">
    <location>
        <begin position="142"/>
        <end position="215"/>
    </location>
</feature>
<dbReference type="EMBL" id="WWCU01000045">
    <property type="protein sequence ID" value="MYN10779.1"/>
    <property type="molecule type" value="Genomic_DNA"/>
</dbReference>
<dbReference type="GO" id="GO:0005829">
    <property type="term" value="C:cytosol"/>
    <property type="evidence" value="ECO:0007669"/>
    <property type="project" value="TreeGrafter"/>
</dbReference>
<dbReference type="Gene3D" id="1.10.10.10">
    <property type="entry name" value="Winged helix-like DNA-binding domain superfamily/Winged helix DNA-binding domain"/>
    <property type="match status" value="1"/>
</dbReference>
<dbReference type="Pfam" id="PF13545">
    <property type="entry name" value="HTH_Crp_2"/>
    <property type="match status" value="1"/>
</dbReference>
<protein>
    <submittedName>
        <fullName evidence="5">Helix-turn-helix domain-containing protein</fullName>
    </submittedName>
</protein>
<dbReference type="InterPro" id="IPR050397">
    <property type="entry name" value="Env_Response_Regulators"/>
</dbReference>
<dbReference type="InterPro" id="IPR018490">
    <property type="entry name" value="cNMP-bd_dom_sf"/>
</dbReference>
<reference evidence="5 6" key="1">
    <citation type="submission" date="2019-12" db="EMBL/GenBank/DDBJ databases">
        <title>Novel species isolated from a subtropical stream in China.</title>
        <authorList>
            <person name="Lu H."/>
        </authorList>
    </citation>
    <scope>NUCLEOTIDE SEQUENCE [LARGE SCALE GENOMIC DNA]</scope>
    <source>
        <strain evidence="5 6">FT127W</strain>
    </source>
</reference>